<reference evidence="10 11" key="1">
    <citation type="submission" date="2016-10" db="EMBL/GenBank/DDBJ databases">
        <authorList>
            <person name="de Groot N.N."/>
        </authorList>
    </citation>
    <scope>NUCLEOTIDE SEQUENCE [LARGE SCALE GENOMIC DNA]</scope>
    <source>
        <strain evidence="10 11">DSM 20475</strain>
    </source>
</reference>
<proteinExistence type="inferred from homology"/>
<feature type="binding site" evidence="9">
    <location>
        <position position="168"/>
    </location>
    <ligand>
        <name>Mg(2+)</name>
        <dbReference type="ChEBI" id="CHEBI:18420"/>
    </ligand>
</feature>
<dbReference type="PROSITE" id="PS01347">
    <property type="entry name" value="MRAY_1"/>
    <property type="match status" value="1"/>
</dbReference>
<evidence type="ECO:0000256" key="9">
    <source>
        <dbReference type="PIRSR" id="PIRSR600715-1"/>
    </source>
</evidence>
<dbReference type="PROSITE" id="PS01348">
    <property type="entry name" value="MRAY_2"/>
    <property type="match status" value="1"/>
</dbReference>
<sequence length="331" mass="35856">MNFLLSILALVIGFLVAVFATRRLIPLLKRIKLGQEIREEGPQSHLQKQGTPTMGGVVFLPAVALATFIGNGINRYSVFLVLCATLFGLIGFLDDGLKLLHHRSLGLRAWQKIAGQLIVVVIVLAVGIGMVDLLPHFWVPGFQLTLNNAAFYVAVMFVVLIGTTNAANLTDGLDGLLSGTSVIIAIGFFVISTWFLLPAGMVFSAALVGTLLGFFYFNRHPAAIFMGDTGSFFVGGAMAGLAMLTKTELLLPLLCLIYVLEALSVMIQVAVFKKTGKRVFRMSPLHHHFELGGLKEEQVLYLFAIITGISVLLALLVVHGADPALLQQLRR</sequence>
<feature type="transmembrane region" description="Helical" evidence="7">
    <location>
        <begin position="149"/>
        <end position="169"/>
    </location>
</feature>
<dbReference type="Proteomes" id="UP000198995">
    <property type="component" value="Unassembled WGS sequence"/>
</dbReference>
<dbReference type="GO" id="GO:0009252">
    <property type="term" value="P:peptidoglycan biosynthetic process"/>
    <property type="evidence" value="ECO:0007669"/>
    <property type="project" value="UniProtKB-UniRule"/>
</dbReference>
<feature type="transmembrane region" description="Helical" evidence="7">
    <location>
        <begin position="76"/>
        <end position="93"/>
    </location>
</feature>
<dbReference type="RefSeq" id="WP_159428039.1">
    <property type="nucleotide sequence ID" value="NZ_FNAF01000010.1"/>
</dbReference>
<feature type="transmembrane region" description="Helical" evidence="7">
    <location>
        <begin position="53"/>
        <end position="70"/>
    </location>
</feature>
<dbReference type="GO" id="GO:0071555">
    <property type="term" value="P:cell wall organization"/>
    <property type="evidence" value="ECO:0007669"/>
    <property type="project" value="UniProtKB-KW"/>
</dbReference>
<dbReference type="PANTHER" id="PTHR22926:SF5">
    <property type="entry name" value="PHOSPHO-N-ACETYLMURAMOYL-PENTAPEPTIDE-TRANSFERASE HOMOLOG"/>
    <property type="match status" value="1"/>
</dbReference>
<dbReference type="Pfam" id="PF00953">
    <property type="entry name" value="Glycos_transf_4"/>
    <property type="match status" value="1"/>
</dbReference>
<evidence type="ECO:0000313" key="10">
    <source>
        <dbReference type="EMBL" id="SDD92040.1"/>
    </source>
</evidence>
<dbReference type="InterPro" id="IPR003524">
    <property type="entry name" value="PNAcMuramoyl-5peptid_Trfase"/>
</dbReference>
<dbReference type="STRING" id="2741.SAMN04489866_11033"/>
<evidence type="ECO:0000256" key="6">
    <source>
        <dbReference type="ARBA" id="ARBA00023136"/>
    </source>
</evidence>
<evidence type="ECO:0000256" key="1">
    <source>
        <dbReference type="ARBA" id="ARBA00004141"/>
    </source>
</evidence>
<keyword evidence="7" id="KW-0133">Cell shape</keyword>
<dbReference type="CDD" id="cd06852">
    <property type="entry name" value="GT_MraY"/>
    <property type="match status" value="1"/>
</dbReference>
<comment type="pathway">
    <text evidence="7">Cell wall biogenesis; peptidoglycan biosynthesis.</text>
</comment>
<evidence type="ECO:0000256" key="2">
    <source>
        <dbReference type="ARBA" id="ARBA00005583"/>
    </source>
</evidence>
<evidence type="ECO:0000313" key="11">
    <source>
        <dbReference type="Proteomes" id="UP000198995"/>
    </source>
</evidence>
<keyword evidence="7 9" id="KW-0460">Magnesium</keyword>
<dbReference type="GO" id="GO:0051301">
    <property type="term" value="P:cell division"/>
    <property type="evidence" value="ECO:0007669"/>
    <property type="project" value="UniProtKB-KW"/>
</dbReference>
<feature type="transmembrane region" description="Helical" evidence="7">
    <location>
        <begin position="299"/>
        <end position="321"/>
    </location>
</feature>
<keyword evidence="5 7" id="KW-1133">Transmembrane helix</keyword>
<protein>
    <recommendedName>
        <fullName evidence="7 8">Phospho-N-acetylmuramoyl-pentapeptide-transferase</fullName>
        <ecNumber evidence="7 8">2.7.8.13</ecNumber>
    </recommendedName>
    <alternativeName>
        <fullName evidence="7">UDP-MurNAc-pentapeptide phosphotransferase</fullName>
    </alternativeName>
</protein>
<name>A0A1G6YNZ8_PEPNI</name>
<feature type="transmembrane region" description="Helical" evidence="7">
    <location>
        <begin position="250"/>
        <end position="272"/>
    </location>
</feature>
<comment type="function">
    <text evidence="7">Catalyzes the initial step of the lipid cycle reactions in the biosynthesis of the cell wall peptidoglycan: transfers peptidoglycan precursor phospho-MurNAc-pentapeptide from UDP-MurNAc-pentapeptide onto the lipid carrier undecaprenyl phosphate, yielding undecaprenyl-pyrophosphoryl-MurNAc-pentapeptide, known as lipid I.</text>
</comment>
<dbReference type="AlphaFoldDB" id="A0A1G6YNZ8"/>
<accession>A0A1G6YNZ8</accession>
<comment type="similarity">
    <text evidence="2 7">Belongs to the glycosyltransferase 4 family. MraY subfamily.</text>
</comment>
<feature type="transmembrane region" description="Helical" evidence="7">
    <location>
        <begin position="6"/>
        <end position="25"/>
    </location>
</feature>
<dbReference type="GO" id="GO:0008963">
    <property type="term" value="F:phospho-N-acetylmuramoyl-pentapeptide-transferase activity"/>
    <property type="evidence" value="ECO:0007669"/>
    <property type="project" value="UniProtKB-UniRule"/>
</dbReference>
<organism evidence="10 11">
    <name type="scientific">Peptococcus niger</name>
    <dbReference type="NCBI Taxonomy" id="2741"/>
    <lineage>
        <taxon>Bacteria</taxon>
        <taxon>Bacillati</taxon>
        <taxon>Bacillota</taxon>
        <taxon>Clostridia</taxon>
        <taxon>Eubacteriales</taxon>
        <taxon>Peptococcaceae</taxon>
        <taxon>Peptococcus</taxon>
    </lineage>
</organism>
<dbReference type="UniPathway" id="UPA00219"/>
<dbReference type="EMBL" id="FNAF01000010">
    <property type="protein sequence ID" value="SDD92040.1"/>
    <property type="molecule type" value="Genomic_DNA"/>
</dbReference>
<dbReference type="OrthoDB" id="9805475at2"/>
<comment type="cofactor">
    <cofactor evidence="7 9">
        <name>Mg(2+)</name>
        <dbReference type="ChEBI" id="CHEBI:18420"/>
    </cofactor>
</comment>
<keyword evidence="7" id="KW-1003">Cell membrane</keyword>
<evidence type="ECO:0000256" key="7">
    <source>
        <dbReference type="HAMAP-Rule" id="MF_00038"/>
    </source>
</evidence>
<comment type="subcellular location">
    <subcellularLocation>
        <location evidence="7">Cell membrane</location>
        <topology evidence="7">Multi-pass membrane protein</topology>
    </subcellularLocation>
    <subcellularLocation>
        <location evidence="1">Membrane</location>
        <topology evidence="1">Multi-pass membrane protein</topology>
    </subcellularLocation>
</comment>
<keyword evidence="4 7" id="KW-0812">Transmembrane</keyword>
<dbReference type="GO" id="GO:0005886">
    <property type="term" value="C:plasma membrane"/>
    <property type="evidence" value="ECO:0007669"/>
    <property type="project" value="UniProtKB-SubCell"/>
</dbReference>
<dbReference type="InterPro" id="IPR018480">
    <property type="entry name" value="PNAcMuramoyl-5peptid_Trfase_CS"/>
</dbReference>
<keyword evidence="7 9" id="KW-0479">Metal-binding</keyword>
<keyword evidence="3 7" id="KW-0808">Transferase</keyword>
<keyword evidence="7" id="KW-0961">Cell wall biogenesis/degradation</keyword>
<feature type="transmembrane region" description="Helical" evidence="7">
    <location>
        <begin position="176"/>
        <end position="195"/>
    </location>
</feature>
<feature type="binding site" evidence="9">
    <location>
        <position position="228"/>
    </location>
    <ligand>
        <name>Mg(2+)</name>
        <dbReference type="ChEBI" id="CHEBI:18420"/>
    </ligand>
</feature>
<comment type="catalytic activity">
    <reaction evidence="7">
        <text>UDP-N-acetyl-alpha-D-muramoyl-L-alanyl-gamma-D-glutamyl-meso-2,6-diaminopimeloyl-D-alanyl-D-alanine + di-trans,octa-cis-undecaprenyl phosphate = di-trans,octa-cis-undecaprenyl diphospho-N-acetyl-alpha-D-muramoyl-L-alanyl-D-glutamyl-meso-2,6-diaminopimeloyl-D-alanyl-D-alanine + UMP</text>
        <dbReference type="Rhea" id="RHEA:28386"/>
        <dbReference type="ChEBI" id="CHEBI:57865"/>
        <dbReference type="ChEBI" id="CHEBI:60392"/>
        <dbReference type="ChEBI" id="CHEBI:61386"/>
        <dbReference type="ChEBI" id="CHEBI:61387"/>
        <dbReference type="EC" id="2.7.8.13"/>
    </reaction>
</comment>
<evidence type="ECO:0000256" key="8">
    <source>
        <dbReference type="NCBIfam" id="TIGR00445"/>
    </source>
</evidence>
<feature type="transmembrane region" description="Helical" evidence="7">
    <location>
        <begin position="224"/>
        <end position="244"/>
    </location>
</feature>
<keyword evidence="7" id="KW-0132">Cell division</keyword>
<dbReference type="GO" id="GO:0051992">
    <property type="term" value="F:UDP-N-acetylmuramoyl-L-alanyl-D-glutamyl-meso-2,6-diaminopimelyl-D-alanyl-D-alanine:undecaprenyl-phosphate transferase activity"/>
    <property type="evidence" value="ECO:0007669"/>
    <property type="project" value="RHEA"/>
</dbReference>
<keyword evidence="7" id="KW-0573">Peptidoglycan synthesis</keyword>
<dbReference type="Pfam" id="PF10555">
    <property type="entry name" value="MraY_sig1"/>
    <property type="match status" value="1"/>
</dbReference>
<dbReference type="GO" id="GO:0008360">
    <property type="term" value="P:regulation of cell shape"/>
    <property type="evidence" value="ECO:0007669"/>
    <property type="project" value="UniProtKB-KW"/>
</dbReference>
<evidence type="ECO:0000256" key="4">
    <source>
        <dbReference type="ARBA" id="ARBA00022692"/>
    </source>
</evidence>
<keyword evidence="7" id="KW-0131">Cell cycle</keyword>
<keyword evidence="11" id="KW-1185">Reference proteome</keyword>
<dbReference type="HAMAP" id="MF_00038">
    <property type="entry name" value="MraY"/>
    <property type="match status" value="1"/>
</dbReference>
<dbReference type="GO" id="GO:0046872">
    <property type="term" value="F:metal ion binding"/>
    <property type="evidence" value="ECO:0007669"/>
    <property type="project" value="UniProtKB-KW"/>
</dbReference>
<evidence type="ECO:0000256" key="5">
    <source>
        <dbReference type="ARBA" id="ARBA00022989"/>
    </source>
</evidence>
<dbReference type="EC" id="2.7.8.13" evidence="7 8"/>
<gene>
    <name evidence="7" type="primary">mraY</name>
    <name evidence="10" type="ORF">SAMN04489866_11033</name>
</gene>
<keyword evidence="6 7" id="KW-0472">Membrane</keyword>
<dbReference type="InterPro" id="IPR000715">
    <property type="entry name" value="Glycosyl_transferase_4"/>
</dbReference>
<feature type="transmembrane region" description="Helical" evidence="7">
    <location>
        <begin position="113"/>
        <end position="137"/>
    </location>
</feature>
<dbReference type="NCBIfam" id="TIGR00445">
    <property type="entry name" value="mraY"/>
    <property type="match status" value="1"/>
</dbReference>
<evidence type="ECO:0000256" key="3">
    <source>
        <dbReference type="ARBA" id="ARBA00022679"/>
    </source>
</evidence>
<dbReference type="PANTHER" id="PTHR22926">
    <property type="entry name" value="PHOSPHO-N-ACETYLMURAMOYL-PENTAPEPTIDE-TRANSFERASE"/>
    <property type="match status" value="1"/>
</dbReference>